<dbReference type="EMBL" id="CAFBQH010000004">
    <property type="protein sequence ID" value="CAB5044548.1"/>
    <property type="molecule type" value="Genomic_DNA"/>
</dbReference>
<feature type="transmembrane region" description="Helical" evidence="7">
    <location>
        <begin position="110"/>
        <end position="127"/>
    </location>
</feature>
<dbReference type="EMBL" id="CAEZZL010000105">
    <property type="protein sequence ID" value="CAB4767348.1"/>
    <property type="molecule type" value="Genomic_DNA"/>
</dbReference>
<reference evidence="10" key="1">
    <citation type="submission" date="2020-05" db="EMBL/GenBank/DDBJ databases">
        <authorList>
            <person name="Chiriac C."/>
            <person name="Salcher M."/>
            <person name="Ghai R."/>
            <person name="Kavagutti S V."/>
        </authorList>
    </citation>
    <scope>NUCLEOTIDE SEQUENCE</scope>
</reference>
<feature type="transmembrane region" description="Helical" evidence="7">
    <location>
        <begin position="201"/>
        <end position="221"/>
    </location>
</feature>
<dbReference type="EMBL" id="CAEZXA010000162">
    <property type="protein sequence ID" value="CAB4684757.1"/>
    <property type="molecule type" value="Genomic_DNA"/>
</dbReference>
<evidence type="ECO:0000256" key="7">
    <source>
        <dbReference type="SAM" id="Phobius"/>
    </source>
</evidence>
<keyword evidence="4 7" id="KW-0812">Transmembrane</keyword>
<dbReference type="EMBL" id="CAETWZ010000102">
    <property type="protein sequence ID" value="CAB4368204.1"/>
    <property type="molecule type" value="Genomic_DNA"/>
</dbReference>
<feature type="transmembrane region" description="Helical" evidence="7">
    <location>
        <begin position="84"/>
        <end position="103"/>
    </location>
</feature>
<gene>
    <name evidence="9" type="ORF">UFOPK2334_01397</name>
    <name evidence="10" type="ORF">UFOPK2870_01114</name>
    <name evidence="8" type="ORF">UFOPK4179_01001</name>
    <name evidence="11" type="ORF">UFOPK4293_00135</name>
</gene>
<feature type="transmembrane region" description="Helical" evidence="7">
    <location>
        <begin position="233"/>
        <end position="252"/>
    </location>
</feature>
<evidence type="ECO:0000256" key="4">
    <source>
        <dbReference type="ARBA" id="ARBA00022692"/>
    </source>
</evidence>
<evidence type="ECO:0000313" key="10">
    <source>
        <dbReference type="EMBL" id="CAB4767348.1"/>
    </source>
</evidence>
<name>A0A6J6V8F5_9ZZZZ</name>
<evidence type="ECO:0000256" key="5">
    <source>
        <dbReference type="ARBA" id="ARBA00022989"/>
    </source>
</evidence>
<feature type="transmembrane region" description="Helical" evidence="7">
    <location>
        <begin position="174"/>
        <end position="195"/>
    </location>
</feature>
<dbReference type="InterPro" id="IPR002781">
    <property type="entry name" value="TM_pro_TauE-like"/>
</dbReference>
<dbReference type="PANTHER" id="PTHR30269">
    <property type="entry name" value="TRANSMEMBRANE PROTEIN YFCA"/>
    <property type="match status" value="1"/>
</dbReference>
<evidence type="ECO:0000256" key="1">
    <source>
        <dbReference type="ARBA" id="ARBA00004651"/>
    </source>
</evidence>
<feature type="transmembrane region" description="Helical" evidence="7">
    <location>
        <begin position="54"/>
        <end position="72"/>
    </location>
</feature>
<evidence type="ECO:0000313" key="9">
    <source>
        <dbReference type="EMBL" id="CAB4684757.1"/>
    </source>
</evidence>
<dbReference type="AlphaFoldDB" id="A0A6J6V8F5"/>
<evidence type="ECO:0000313" key="8">
    <source>
        <dbReference type="EMBL" id="CAB4368204.1"/>
    </source>
</evidence>
<protein>
    <submittedName>
        <fullName evidence="10">Unannotated protein</fullName>
    </submittedName>
</protein>
<keyword evidence="5 7" id="KW-1133">Transmembrane helix</keyword>
<keyword evidence="6 7" id="KW-0472">Membrane</keyword>
<evidence type="ECO:0000256" key="2">
    <source>
        <dbReference type="ARBA" id="ARBA00022448"/>
    </source>
</evidence>
<evidence type="ECO:0000256" key="3">
    <source>
        <dbReference type="ARBA" id="ARBA00022475"/>
    </source>
</evidence>
<dbReference type="Pfam" id="PF01925">
    <property type="entry name" value="TauE"/>
    <property type="match status" value="1"/>
</dbReference>
<feature type="transmembrane region" description="Helical" evidence="7">
    <location>
        <begin position="139"/>
        <end position="162"/>
    </location>
</feature>
<dbReference type="InterPro" id="IPR052017">
    <property type="entry name" value="TSUP"/>
</dbReference>
<accession>A0A6J6V8F5</accession>
<evidence type="ECO:0000256" key="6">
    <source>
        <dbReference type="ARBA" id="ARBA00023136"/>
    </source>
</evidence>
<keyword evidence="3" id="KW-1003">Cell membrane</keyword>
<dbReference type="GO" id="GO:0005886">
    <property type="term" value="C:plasma membrane"/>
    <property type="evidence" value="ECO:0007669"/>
    <property type="project" value="UniProtKB-SubCell"/>
</dbReference>
<dbReference type="PANTHER" id="PTHR30269:SF37">
    <property type="entry name" value="MEMBRANE TRANSPORTER PROTEIN"/>
    <property type="match status" value="1"/>
</dbReference>
<organism evidence="10">
    <name type="scientific">freshwater metagenome</name>
    <dbReference type="NCBI Taxonomy" id="449393"/>
    <lineage>
        <taxon>unclassified sequences</taxon>
        <taxon>metagenomes</taxon>
        <taxon>ecological metagenomes</taxon>
    </lineage>
</organism>
<comment type="subcellular location">
    <subcellularLocation>
        <location evidence="1">Cell membrane</location>
        <topology evidence="1">Multi-pass membrane protein</topology>
    </subcellularLocation>
</comment>
<sequence>MAPEVPRVAPMSGADLAWIAGCIAFASFAQSLSGFGFSLLAVPLMTLVISPRDAVVVATIIGAISTSSQAVLDRKHVDRKIATRLVIASYAGMPFGLMAFIFVSETGLRLVLGIVVVTAALLLMRGFRLRDESHHFDWLLGMVSGFLSTSTSTNGPPLVFLMQARRLSPATFRATINTVFAIVNIGALAMFITAGKVNTHNLAGVAVALPSLGIAIALGYASRRHITQERFNTLVIVLLFLSAISVVVSAFTN</sequence>
<keyword evidence="2" id="KW-0813">Transport</keyword>
<evidence type="ECO:0000313" key="11">
    <source>
        <dbReference type="EMBL" id="CAB5044548.1"/>
    </source>
</evidence>
<feature type="transmembrane region" description="Helical" evidence="7">
    <location>
        <begin position="16"/>
        <end position="42"/>
    </location>
</feature>
<proteinExistence type="predicted"/>